<dbReference type="PANTHER" id="PTHR37984:SF15">
    <property type="entry name" value="INTEGRASE CATALYTIC DOMAIN-CONTAINING PROTEIN"/>
    <property type="match status" value="1"/>
</dbReference>
<organism evidence="1 2">
    <name type="scientific">Camelina sativa</name>
    <name type="common">False flax</name>
    <name type="synonym">Myagrum sativum</name>
    <dbReference type="NCBI Taxonomy" id="90675"/>
    <lineage>
        <taxon>Eukaryota</taxon>
        <taxon>Viridiplantae</taxon>
        <taxon>Streptophyta</taxon>
        <taxon>Embryophyta</taxon>
        <taxon>Tracheophyta</taxon>
        <taxon>Spermatophyta</taxon>
        <taxon>Magnoliopsida</taxon>
        <taxon>eudicotyledons</taxon>
        <taxon>Gunneridae</taxon>
        <taxon>Pentapetalae</taxon>
        <taxon>rosids</taxon>
        <taxon>malvids</taxon>
        <taxon>Brassicales</taxon>
        <taxon>Brassicaceae</taxon>
        <taxon>Camelineae</taxon>
        <taxon>Camelina</taxon>
    </lineage>
</organism>
<reference evidence="2" key="2">
    <citation type="submission" date="2025-08" db="UniProtKB">
        <authorList>
            <consortium name="RefSeq"/>
        </authorList>
    </citation>
    <scope>IDENTIFICATION</scope>
    <source>
        <tissue evidence="2">Leaf</tissue>
    </source>
</reference>
<dbReference type="Gene3D" id="3.30.70.270">
    <property type="match status" value="1"/>
</dbReference>
<dbReference type="InterPro" id="IPR050951">
    <property type="entry name" value="Retrovirus_Pol_polyprotein"/>
</dbReference>
<protein>
    <submittedName>
        <fullName evidence="2">Uncharacterized protein LOC104772860</fullName>
    </submittedName>
</protein>
<reference evidence="1" key="1">
    <citation type="journal article" date="2014" name="Nat. Commun.">
        <title>The emerging biofuel crop Camelina sativa retains a highly undifferentiated hexaploid genome structure.</title>
        <authorList>
            <person name="Kagale S."/>
            <person name="Koh C."/>
            <person name="Nixon J."/>
            <person name="Bollina V."/>
            <person name="Clarke W.E."/>
            <person name="Tuteja R."/>
            <person name="Spillane C."/>
            <person name="Robinson S.J."/>
            <person name="Links M.G."/>
            <person name="Clarke C."/>
            <person name="Higgins E.E."/>
            <person name="Huebert T."/>
            <person name="Sharpe A.G."/>
            <person name="Parkin I.A."/>
        </authorList>
    </citation>
    <scope>NUCLEOTIDE SEQUENCE [LARGE SCALE GENOMIC DNA]</scope>
    <source>
        <strain evidence="1">cv. DH55</strain>
    </source>
</reference>
<accession>A0ABM0Y585</accession>
<dbReference type="InterPro" id="IPR043128">
    <property type="entry name" value="Rev_trsase/Diguanyl_cyclase"/>
</dbReference>
<evidence type="ECO:0000313" key="2">
    <source>
        <dbReference type="RefSeq" id="XP_010495722.1"/>
    </source>
</evidence>
<dbReference type="SUPFAM" id="SSF56672">
    <property type="entry name" value="DNA/RNA polymerases"/>
    <property type="match status" value="1"/>
</dbReference>
<keyword evidence="1" id="KW-1185">Reference proteome</keyword>
<dbReference type="PANTHER" id="PTHR37984">
    <property type="entry name" value="PROTEIN CBG26694"/>
    <property type="match status" value="1"/>
</dbReference>
<proteinExistence type="predicted"/>
<name>A0ABM0Y585_CAMSA</name>
<dbReference type="GeneID" id="104772860"/>
<dbReference type="RefSeq" id="XP_010495722.1">
    <property type="nucleotide sequence ID" value="XM_010497420.1"/>
</dbReference>
<gene>
    <name evidence="2" type="primary">LOC104772860</name>
</gene>
<dbReference type="InterPro" id="IPR043502">
    <property type="entry name" value="DNA/RNA_pol_sf"/>
</dbReference>
<dbReference type="Proteomes" id="UP000694864">
    <property type="component" value="Chromosome 20"/>
</dbReference>
<evidence type="ECO:0000313" key="1">
    <source>
        <dbReference type="Proteomes" id="UP000694864"/>
    </source>
</evidence>
<sequence length="198" mass="22311">MLQWPIPKNITELRGFLGLTGYYGHFVRNYGQIARPLIELLKKGGPEFVIKTNQQSLRHLLEQKAVSSVQQRWAAKLIGLNYRIEYKPGVENRVADALSRRHVPEELNQITLTAPLNMDKEELLKEVKADTELGPILAALEGKFVVHPGYTLERGMLYRNGCLVVPTGSPFIPKLLEQFHASTIGGHEGALQTFKRLT</sequence>